<evidence type="ECO:0000313" key="14">
    <source>
        <dbReference type="EMBL" id="OWF53140.1"/>
    </source>
</evidence>
<sequence>MSMEEEPNHVKSEAESSEGGKETTGVQTGHDADPLQKSRRGLVVSRPPSCHLTRVDEEPTTTQDDKGRSSQVETVDRGVGPTPHPPHVDPHIREPRIPAPGYFVNPLLDPRNGLLEHGYGNGYGFPYGHFPYPINQPLPLDSHTLEGRYHWPPSSPYHQHMPGLAASPSHSDVSVLSMRSPIGPGEPVTSLAARIHWEQLQRNYLYQSPLSGRRFSPSSLPGLPLGGPGSIYSDYPSHVSYSGRSMFGDIPPTPGSGSITLPGSLESSRLASPRPSIICKSRKRALSHSPISDYLDIQSLTRSSEGSLQFTPFLHSTNSRSSSAASGSYGHLSAASLGTASPAMQQMGHAMNPYMRSGPSSMAGSPFIYPMMPPMMGAGRIPPGTIIPPTSHSQPIHPQPKHNPPPQISTTTKEAGSSVVSSSTIDNTMGENKRSKIKKEVDLPSLGDDLHDEDDEKHNGEGMEKAGHIPVEGEPDFIETNCHWIGCNCEYETQDELVKHINIDHIQANKKSFVCRWVECSREAKPFKAQYMLVVHMRRHTGEKPHKCTFEGCNKAYSRLENLKTHLRSHTGEKPYMCEYPGCTKAFSNASDRAKHQNRTHSNAKPYVCKAMGCTKRYTDPSSLRKHVKTVHGPDFYANKKHKGDGCKQERNMESDQDQDKKDDNSTKKMEECLTVTPLHAAMSGERRRSQDNVGNTLSQQQPSPQSSPEVNVTNSIQPDIIEEHVGSGTQVTLEEEVDIPEPEEADVPGGGTGTVIARNNRLNVAHQNRLKGKMVGKNNSNLPQIPGNNNNRINSQTSLTDMSNKTSQVKNPQLKRIMDLNGHGDKPLPGYLGGSRRDSNTSTISSYLSSMRSDASPCFPFGSKFSSRRSSEASQFSERLSITNSPYEYDITGNIPHHGPHCGSSRRSSEASNISNVAAQLQKAHLGSNPSLIVQSQAMPLRSPSSKYSSERLARFLAARNDLDGARTSTPCRTPLPHEIPNRDVRRYSDPVRTLDPNFSVLKRLQRFHSLNMMKPLPVPQSMKSLLSKTGSNNTFHSSRSSIMTDHSLAENEEWSPGGQNDGSMDTDIEAALMEKMLEDNEDMIIPDDMRRFLNERYGNLLGVDSVVPENDEQPMTRGNNVPNSNQDVRSMESYSNQATPMPDNMNDMQHSPGYYGNQGGMNPSQQQGMAFNNGGNTQQFNQGQMCSGGPMPQNMQQPMPPNMGQGGMPNQQGLPPNMQVNQMWPQGCPPNYNNMPPGMQGNNPSQLPQGQSGNMMSQNMPPPQTSGNMMQPPVSGGMQPPSKGGQQMMQSHQAQTGIPMMNNHIPHPPGSQQMAQGVSMPPGGPMAPQQRNMGPMPNMQHGNRVMNNMNGGNMNQWQGSNNGQSGMSPMQQGQMPQGPMPQQQYMPHPPNMNKQQGMQSNMSPNMSPNMPPSNMQPMPPNMQQSMPPNMQHAPRPPPSSKQERDSPQVQVPHISTSQIPSKNKAAGRNHMIMRQHQHQMMVNQNMYNNNQMYPPPMGNMMEGYGGNMYNNMGQNNMVMPPMYPQQNMNMAPHPPQGPQPKPGGQQPQPPPMSQQQHNQQVKPNIYQQQNASQQPPTSGGAYPNPLEMSPGCNQVTSSTDRKEITAPPIEEFMENINSISSENLLDNISSISTENINNNMYTPTAMSQRSASQTSSRYNPQSLPANNMVVNDMSSVLTQLAEENKYLSMRH</sequence>
<proteinExistence type="inferred from homology"/>
<feature type="compositionally biased region" description="Polar residues" evidence="12">
    <location>
        <begin position="409"/>
        <end position="430"/>
    </location>
</feature>
<feature type="region of interest" description="Disordered" evidence="12">
    <location>
        <begin position="1174"/>
        <end position="1216"/>
    </location>
</feature>
<feature type="region of interest" description="Disordered" evidence="12">
    <location>
        <begin position="251"/>
        <end position="272"/>
    </location>
</feature>
<evidence type="ECO:0000256" key="12">
    <source>
        <dbReference type="SAM" id="MobiDB-lite"/>
    </source>
</evidence>
<evidence type="ECO:0000256" key="5">
    <source>
        <dbReference type="ARBA" id="ARBA00022771"/>
    </source>
</evidence>
<dbReference type="FunFam" id="3.30.160.60:FF:000019">
    <property type="entry name" value="GLI family zinc finger 3"/>
    <property type="match status" value="1"/>
</dbReference>
<feature type="compositionally biased region" description="Low complexity" evidence="12">
    <location>
        <begin position="1521"/>
        <end position="1533"/>
    </location>
</feature>
<dbReference type="InterPro" id="IPR036236">
    <property type="entry name" value="Znf_C2H2_sf"/>
</dbReference>
<feature type="region of interest" description="Disordered" evidence="12">
    <location>
        <begin position="1238"/>
        <end position="1267"/>
    </location>
</feature>
<feature type="compositionally biased region" description="Basic and acidic residues" evidence="12">
    <location>
        <begin position="431"/>
        <end position="442"/>
    </location>
</feature>
<keyword evidence="6" id="KW-0862">Zinc</keyword>
<keyword evidence="3" id="KW-0479">Metal-binding</keyword>
<dbReference type="GO" id="GO:0008270">
    <property type="term" value="F:zinc ion binding"/>
    <property type="evidence" value="ECO:0007669"/>
    <property type="project" value="UniProtKB-KW"/>
</dbReference>
<evidence type="ECO:0000256" key="3">
    <source>
        <dbReference type="ARBA" id="ARBA00022723"/>
    </source>
</evidence>
<dbReference type="InterPro" id="IPR056436">
    <property type="entry name" value="Znf-C2H2_ZIC1-5/GLI1-3-like"/>
</dbReference>
<feature type="compositionally biased region" description="Pro residues" evidence="12">
    <location>
        <begin position="397"/>
        <end position="407"/>
    </location>
</feature>
<feature type="compositionally biased region" description="Low complexity" evidence="12">
    <location>
        <begin position="383"/>
        <end position="396"/>
    </location>
</feature>
<evidence type="ECO:0000256" key="7">
    <source>
        <dbReference type="ARBA" id="ARBA00023015"/>
    </source>
</evidence>
<dbReference type="Gene3D" id="3.30.160.60">
    <property type="entry name" value="Classic Zinc Finger"/>
    <property type="match status" value="5"/>
</dbReference>
<feature type="compositionally biased region" description="Low complexity" evidence="12">
    <location>
        <begin position="1174"/>
        <end position="1199"/>
    </location>
</feature>
<feature type="compositionally biased region" description="Polar residues" evidence="12">
    <location>
        <begin position="1563"/>
        <end position="1579"/>
    </location>
</feature>
<gene>
    <name evidence="14" type="ORF">KP79_PYT03719</name>
</gene>
<feature type="compositionally biased region" description="Low complexity" evidence="12">
    <location>
        <begin position="1362"/>
        <end position="1386"/>
    </location>
</feature>
<keyword evidence="7" id="KW-0805">Transcription regulation</keyword>
<feature type="compositionally biased region" description="Basic and acidic residues" evidence="12">
    <location>
        <begin position="53"/>
        <end position="68"/>
    </location>
</feature>
<feature type="region of interest" description="Disordered" evidence="12">
    <location>
        <begin position="620"/>
        <end position="713"/>
    </location>
</feature>
<name>A0A210QWL5_MIZYE</name>
<feature type="domain" description="C2H2-type" evidence="13">
    <location>
        <begin position="518"/>
        <end position="545"/>
    </location>
</feature>
<dbReference type="Proteomes" id="UP000242188">
    <property type="component" value="Unassembled WGS sequence"/>
</dbReference>
<dbReference type="SMART" id="SM00355">
    <property type="entry name" value="ZnF_C2H2"/>
    <property type="match status" value="5"/>
</dbReference>
<dbReference type="InterPro" id="IPR013087">
    <property type="entry name" value="Znf_C2H2_type"/>
</dbReference>
<feature type="compositionally biased region" description="Basic and acidic residues" evidence="12">
    <location>
        <begin position="1"/>
        <end position="21"/>
    </location>
</feature>
<keyword evidence="9" id="KW-0804">Transcription</keyword>
<evidence type="ECO:0000256" key="1">
    <source>
        <dbReference type="ARBA" id="ARBA00004123"/>
    </source>
</evidence>
<feature type="region of interest" description="Disordered" evidence="12">
    <location>
        <begin position="1"/>
        <end position="90"/>
    </location>
</feature>
<evidence type="ECO:0000256" key="2">
    <source>
        <dbReference type="ARBA" id="ARBA00010831"/>
    </source>
</evidence>
<keyword evidence="15" id="KW-1185">Reference proteome</keyword>
<feature type="compositionally biased region" description="Polar residues" evidence="12">
    <location>
        <begin position="1247"/>
        <end position="1267"/>
    </location>
</feature>
<keyword evidence="8" id="KW-0238">DNA-binding</keyword>
<dbReference type="PROSITE" id="PS50157">
    <property type="entry name" value="ZINC_FINGER_C2H2_2"/>
    <property type="match status" value="4"/>
</dbReference>
<keyword evidence="10" id="KW-0539">Nucleus</keyword>
<feature type="region of interest" description="Disordered" evidence="12">
    <location>
        <begin position="1362"/>
        <end position="1467"/>
    </location>
</feature>
<evidence type="ECO:0000256" key="4">
    <source>
        <dbReference type="ARBA" id="ARBA00022737"/>
    </source>
</evidence>
<dbReference type="PROSITE" id="PS00028">
    <property type="entry name" value="ZINC_FINGER_C2H2_1"/>
    <property type="match status" value="3"/>
</dbReference>
<dbReference type="GO" id="GO:0000978">
    <property type="term" value="F:RNA polymerase II cis-regulatory region sequence-specific DNA binding"/>
    <property type="evidence" value="ECO:0007669"/>
    <property type="project" value="TreeGrafter"/>
</dbReference>
<dbReference type="SUPFAM" id="SSF57667">
    <property type="entry name" value="beta-beta-alpha zinc fingers"/>
    <property type="match status" value="3"/>
</dbReference>
<keyword evidence="5 11" id="KW-0863">Zinc-finger</keyword>
<comment type="similarity">
    <text evidence="2">Belongs to the GLI C2H2-type zinc-finger protein family.</text>
</comment>
<evidence type="ECO:0000313" key="15">
    <source>
        <dbReference type="Proteomes" id="UP000242188"/>
    </source>
</evidence>
<feature type="compositionally biased region" description="Low complexity" evidence="12">
    <location>
        <begin position="1400"/>
        <end position="1433"/>
    </location>
</feature>
<dbReference type="PANTHER" id="PTHR45718:SF4">
    <property type="entry name" value="TRANSCRIPTIONAL ACTIVATOR CUBITUS INTERRUPTUS"/>
    <property type="match status" value="1"/>
</dbReference>
<feature type="domain" description="C2H2-type" evidence="13">
    <location>
        <begin position="546"/>
        <end position="575"/>
    </location>
</feature>
<feature type="compositionally biased region" description="Low complexity" evidence="12">
    <location>
        <begin position="699"/>
        <end position="709"/>
    </location>
</feature>
<feature type="region of interest" description="Disordered" evidence="12">
    <location>
        <begin position="1521"/>
        <end position="1603"/>
    </location>
</feature>
<feature type="compositionally biased region" description="Basic and acidic residues" evidence="12">
    <location>
        <begin position="456"/>
        <end position="467"/>
    </location>
</feature>
<feature type="compositionally biased region" description="Polar residues" evidence="12">
    <location>
        <begin position="1449"/>
        <end position="1463"/>
    </location>
</feature>
<accession>A0A210QWL5</accession>
<protein>
    <submittedName>
        <fullName evidence="14">Zinc finger protein GLI3</fullName>
    </submittedName>
</protein>
<feature type="domain" description="C2H2-type" evidence="13">
    <location>
        <begin position="607"/>
        <end position="632"/>
    </location>
</feature>
<evidence type="ECO:0000256" key="10">
    <source>
        <dbReference type="ARBA" id="ARBA00023242"/>
    </source>
</evidence>
<reference evidence="14 15" key="1">
    <citation type="journal article" date="2017" name="Nat. Ecol. Evol.">
        <title>Scallop genome provides insights into evolution of bilaterian karyotype and development.</title>
        <authorList>
            <person name="Wang S."/>
            <person name="Zhang J."/>
            <person name="Jiao W."/>
            <person name="Li J."/>
            <person name="Xun X."/>
            <person name="Sun Y."/>
            <person name="Guo X."/>
            <person name="Huan P."/>
            <person name="Dong B."/>
            <person name="Zhang L."/>
            <person name="Hu X."/>
            <person name="Sun X."/>
            <person name="Wang J."/>
            <person name="Zhao C."/>
            <person name="Wang Y."/>
            <person name="Wang D."/>
            <person name="Huang X."/>
            <person name="Wang R."/>
            <person name="Lv J."/>
            <person name="Li Y."/>
            <person name="Zhang Z."/>
            <person name="Liu B."/>
            <person name="Lu W."/>
            <person name="Hui Y."/>
            <person name="Liang J."/>
            <person name="Zhou Z."/>
            <person name="Hou R."/>
            <person name="Li X."/>
            <person name="Liu Y."/>
            <person name="Li H."/>
            <person name="Ning X."/>
            <person name="Lin Y."/>
            <person name="Zhao L."/>
            <person name="Xing Q."/>
            <person name="Dou J."/>
            <person name="Li Y."/>
            <person name="Mao J."/>
            <person name="Guo H."/>
            <person name="Dou H."/>
            <person name="Li T."/>
            <person name="Mu C."/>
            <person name="Jiang W."/>
            <person name="Fu Q."/>
            <person name="Fu X."/>
            <person name="Miao Y."/>
            <person name="Liu J."/>
            <person name="Yu Q."/>
            <person name="Li R."/>
            <person name="Liao H."/>
            <person name="Li X."/>
            <person name="Kong Y."/>
            <person name="Jiang Z."/>
            <person name="Chourrout D."/>
            <person name="Li R."/>
            <person name="Bao Z."/>
        </authorList>
    </citation>
    <scope>NUCLEOTIDE SEQUENCE [LARGE SCALE GENOMIC DNA]</scope>
    <source>
        <strain evidence="14 15">PY_sf001</strain>
    </source>
</reference>
<dbReference type="InterPro" id="IPR043359">
    <property type="entry name" value="GLI-like"/>
</dbReference>
<dbReference type="OrthoDB" id="3214149at2759"/>
<dbReference type="GO" id="GO:0005634">
    <property type="term" value="C:nucleus"/>
    <property type="evidence" value="ECO:0007669"/>
    <property type="project" value="UniProtKB-SubCell"/>
</dbReference>
<organism evidence="14 15">
    <name type="scientific">Mizuhopecten yessoensis</name>
    <name type="common">Japanese scallop</name>
    <name type="synonym">Patinopecten yessoensis</name>
    <dbReference type="NCBI Taxonomy" id="6573"/>
    <lineage>
        <taxon>Eukaryota</taxon>
        <taxon>Metazoa</taxon>
        <taxon>Spiralia</taxon>
        <taxon>Lophotrochozoa</taxon>
        <taxon>Mollusca</taxon>
        <taxon>Bivalvia</taxon>
        <taxon>Autobranchia</taxon>
        <taxon>Pteriomorphia</taxon>
        <taxon>Pectinida</taxon>
        <taxon>Pectinoidea</taxon>
        <taxon>Pectinidae</taxon>
        <taxon>Mizuhopecten</taxon>
    </lineage>
</organism>
<comment type="subcellular location">
    <subcellularLocation>
        <location evidence="1">Nucleus</location>
    </subcellularLocation>
</comment>
<dbReference type="EMBL" id="NEDP02001504">
    <property type="protein sequence ID" value="OWF53140.1"/>
    <property type="molecule type" value="Genomic_DNA"/>
</dbReference>
<evidence type="ECO:0000256" key="8">
    <source>
        <dbReference type="ARBA" id="ARBA00023125"/>
    </source>
</evidence>
<feature type="domain" description="C2H2-type" evidence="13">
    <location>
        <begin position="576"/>
        <end position="606"/>
    </location>
</feature>
<dbReference type="FunFam" id="3.30.160.60:FF:000031">
    <property type="entry name" value="GLI family zinc finger 3"/>
    <property type="match status" value="1"/>
</dbReference>
<dbReference type="PANTHER" id="PTHR45718">
    <property type="entry name" value="TRANSCRIPTIONAL ACTIVATOR CUBITUS INTERRUPTUS"/>
    <property type="match status" value="1"/>
</dbReference>
<feature type="compositionally biased region" description="Basic and acidic residues" evidence="12">
    <location>
        <begin position="644"/>
        <end position="672"/>
    </location>
</feature>
<feature type="region of interest" description="Disordered" evidence="12">
    <location>
        <begin position="383"/>
        <end position="469"/>
    </location>
</feature>
<feature type="compositionally biased region" description="Polar residues" evidence="12">
    <location>
        <begin position="1118"/>
        <end position="1130"/>
    </location>
</feature>
<dbReference type="Pfam" id="PF00096">
    <property type="entry name" value="zf-C2H2"/>
    <property type="match status" value="2"/>
</dbReference>
<dbReference type="FunFam" id="3.30.160.60:FF:000068">
    <property type="entry name" value="GLI family zinc finger 3"/>
    <property type="match status" value="1"/>
</dbReference>
<evidence type="ECO:0000256" key="11">
    <source>
        <dbReference type="PROSITE-ProRule" id="PRU00042"/>
    </source>
</evidence>
<dbReference type="Pfam" id="PF23561">
    <property type="entry name" value="zf-C2H2_15"/>
    <property type="match status" value="1"/>
</dbReference>
<comment type="caution">
    <text evidence="14">The sequence shown here is derived from an EMBL/GenBank/DDBJ whole genome shotgun (WGS) entry which is preliminary data.</text>
</comment>
<dbReference type="GO" id="GO:0000981">
    <property type="term" value="F:DNA-binding transcription factor activity, RNA polymerase II-specific"/>
    <property type="evidence" value="ECO:0007669"/>
    <property type="project" value="TreeGrafter"/>
</dbReference>
<dbReference type="STRING" id="6573.A0A210QWL5"/>
<evidence type="ECO:0000256" key="9">
    <source>
        <dbReference type="ARBA" id="ARBA00023163"/>
    </source>
</evidence>
<evidence type="ECO:0000259" key="13">
    <source>
        <dbReference type="PROSITE" id="PS50157"/>
    </source>
</evidence>
<evidence type="ECO:0000256" key="6">
    <source>
        <dbReference type="ARBA" id="ARBA00022833"/>
    </source>
</evidence>
<feature type="region of interest" description="Disordered" evidence="12">
    <location>
        <begin position="1110"/>
        <end position="1130"/>
    </location>
</feature>
<feature type="compositionally biased region" description="Polar residues" evidence="12">
    <location>
        <begin position="255"/>
        <end position="270"/>
    </location>
</feature>
<feature type="compositionally biased region" description="Pro residues" evidence="12">
    <location>
        <begin position="1534"/>
        <end position="1554"/>
    </location>
</feature>
<dbReference type="FunFam" id="3.30.160.60:FF:000048">
    <property type="entry name" value="GLI family zinc finger 3"/>
    <property type="match status" value="1"/>
</dbReference>
<keyword evidence="4" id="KW-0677">Repeat</keyword>
<dbReference type="FunFam" id="3.30.160.60:FF:000036">
    <property type="entry name" value="GLI family zinc finger 3"/>
    <property type="match status" value="1"/>
</dbReference>